<organism evidence="7 8">
    <name type="scientific">Tuber aestivum</name>
    <name type="common">summer truffle</name>
    <dbReference type="NCBI Taxonomy" id="59557"/>
    <lineage>
        <taxon>Eukaryota</taxon>
        <taxon>Fungi</taxon>
        <taxon>Dikarya</taxon>
        <taxon>Ascomycota</taxon>
        <taxon>Pezizomycotina</taxon>
        <taxon>Pezizomycetes</taxon>
        <taxon>Pezizales</taxon>
        <taxon>Tuberaceae</taxon>
        <taxon>Tuber</taxon>
    </lineage>
</organism>
<dbReference type="PANTHER" id="PTHR46380:SF2">
    <property type="entry name" value="CYCLIN-D-BINDING MYB-LIKE TRANSCRIPTION FACTOR 1"/>
    <property type="match status" value="1"/>
</dbReference>
<dbReference type="PROSITE" id="PS50090">
    <property type="entry name" value="MYB_LIKE"/>
    <property type="match status" value="2"/>
</dbReference>
<evidence type="ECO:0000313" key="8">
    <source>
        <dbReference type="Proteomes" id="UP001412239"/>
    </source>
</evidence>
<dbReference type="SMART" id="SM00717">
    <property type="entry name" value="SANT"/>
    <property type="match status" value="3"/>
</dbReference>
<feature type="region of interest" description="Disordered" evidence="4">
    <location>
        <begin position="286"/>
        <end position="313"/>
    </location>
</feature>
<dbReference type="EMBL" id="LN891027">
    <property type="protein sequence ID" value="CUS11239.1"/>
    <property type="molecule type" value="Genomic_DNA"/>
</dbReference>
<dbReference type="CDD" id="cd00167">
    <property type="entry name" value="SANT"/>
    <property type="match status" value="2"/>
</dbReference>
<comment type="subcellular location">
    <subcellularLocation>
        <location evidence="1">Nucleus</location>
    </subcellularLocation>
</comment>
<keyword evidence="8" id="KW-1185">Reference proteome</keyword>
<dbReference type="PROSITE" id="PS51294">
    <property type="entry name" value="HTH_MYB"/>
    <property type="match status" value="2"/>
</dbReference>
<gene>
    <name evidence="7" type="ORF">GSTUAT00004666001</name>
</gene>
<keyword evidence="3" id="KW-0539">Nucleus</keyword>
<dbReference type="SUPFAM" id="SSF46689">
    <property type="entry name" value="Homeodomain-like"/>
    <property type="match status" value="1"/>
</dbReference>
<feature type="compositionally biased region" description="Basic and acidic residues" evidence="4">
    <location>
        <begin position="181"/>
        <end position="192"/>
    </location>
</feature>
<feature type="compositionally biased region" description="Acidic residues" evidence="4">
    <location>
        <begin position="20"/>
        <end position="30"/>
    </location>
</feature>
<evidence type="ECO:0008006" key="9">
    <source>
        <dbReference type="Google" id="ProtNLM"/>
    </source>
</evidence>
<dbReference type="Gene3D" id="1.10.10.60">
    <property type="entry name" value="Homeodomain-like"/>
    <property type="match status" value="2"/>
</dbReference>
<feature type="domain" description="HTH myb-type" evidence="6">
    <location>
        <begin position="384"/>
        <end position="432"/>
    </location>
</feature>
<keyword evidence="2" id="KW-0238">DNA-binding</keyword>
<feature type="domain" description="Myb-like" evidence="5">
    <location>
        <begin position="431"/>
        <end position="509"/>
    </location>
</feature>
<dbReference type="GO" id="GO:0005634">
    <property type="term" value="C:nucleus"/>
    <property type="evidence" value="ECO:0007669"/>
    <property type="project" value="UniProtKB-SubCell"/>
</dbReference>
<dbReference type="Proteomes" id="UP001412239">
    <property type="component" value="Unassembled WGS sequence"/>
</dbReference>
<reference evidence="7" key="1">
    <citation type="submission" date="2015-10" db="EMBL/GenBank/DDBJ databases">
        <authorList>
            <person name="Regsiter A."/>
            <person name="william w."/>
        </authorList>
    </citation>
    <scope>NUCLEOTIDE SEQUENCE</scope>
    <source>
        <strain evidence="7">Montdore</strain>
    </source>
</reference>
<feature type="compositionally biased region" description="Low complexity" evidence="4">
    <location>
        <begin position="288"/>
        <end position="307"/>
    </location>
</feature>
<feature type="region of interest" description="Disordered" evidence="4">
    <location>
        <begin position="616"/>
        <end position="645"/>
    </location>
</feature>
<feature type="domain" description="HTH myb-type" evidence="6">
    <location>
        <begin position="484"/>
        <end position="513"/>
    </location>
</feature>
<dbReference type="InterPro" id="IPR017930">
    <property type="entry name" value="Myb_dom"/>
</dbReference>
<feature type="region of interest" description="Disordered" evidence="4">
    <location>
        <begin position="230"/>
        <end position="264"/>
    </location>
</feature>
<dbReference type="GO" id="GO:0003700">
    <property type="term" value="F:DNA-binding transcription factor activity"/>
    <property type="evidence" value="ECO:0007669"/>
    <property type="project" value="TreeGrafter"/>
</dbReference>
<sequence length="749" mass="82550">MEFTEELRMGNSTSTYVQQEGEDGQVEEDGTGLVRQTSMEEESAQALLALNKGVAAADGEGKKKKKRKKGKRKKKDKKSGEAAGDEDALGEEGALGDTAIAGGDDLPDSQRIISQHLAAHMSKIAPASGSAGAALHEDDDLLIIGTELGYTAASSPPPLDADDVLSSSAFHTSPPIKKGRAVYEKKKNKREDPIEDANRLVDPALMEFDEATAAAAAAANISVDMLRDGIEEPRKRKRRLPTEKLDDGPEKKKKSHKKKVSEEIVDPATANLVQPSSSAPLQQLPIHASPASAPGPVSATATATPSGGSAGGTFSVEEKQAIDVHLARYAEDNGLTHVDLCRRVWANERRKDDFWEGVCSVLPQRSRASIYKHVRRQYHVFNSRAKWTESEDEHLAALVKEKGSAWKAVGDAMGRMGEDCRDRWRNYGKCGKDRGKDRWDESEESELKKIITEVLTGIRTRRGIADPFDLDANTIDYEGENEINWTVISDLMGNKRSRIQCRYKWNKMKQQKARSGGVAVVKSPGTWKKKKTKAFVEDMLVGDHIWLLKQIQDSGVKTEKTIPWENIALSDKIWSAKELERAYKKLRQTVPHKRLPLPEIVNKVLKDLEDLSEDVKGQRYLPDSNGTPAADGLQSVAEDELSQSSAAPHIPEQFDASDYTYEQQPMIQNVAPVASMSIADGEYDPNRAAEDMALVDPELIGQGIEHGVQQDLEKTAGEAILIAEAARERERSGEDEAERELRRRLGVEV</sequence>
<evidence type="ECO:0000313" key="7">
    <source>
        <dbReference type="EMBL" id="CUS11239.1"/>
    </source>
</evidence>
<dbReference type="InterPro" id="IPR001005">
    <property type="entry name" value="SANT/Myb"/>
</dbReference>
<accession>A0A292PUL4</accession>
<evidence type="ECO:0000259" key="6">
    <source>
        <dbReference type="PROSITE" id="PS51294"/>
    </source>
</evidence>
<evidence type="ECO:0000256" key="2">
    <source>
        <dbReference type="ARBA" id="ARBA00023125"/>
    </source>
</evidence>
<feature type="compositionally biased region" description="Basic and acidic residues" evidence="4">
    <location>
        <begin position="230"/>
        <end position="250"/>
    </location>
</feature>
<name>A0A292PUL4_9PEZI</name>
<feature type="domain" description="Myb-like" evidence="5">
    <location>
        <begin position="384"/>
        <end position="428"/>
    </location>
</feature>
<proteinExistence type="predicted"/>
<protein>
    <recommendedName>
        <fullName evidence="9">Myb-like domain-containing protein</fullName>
    </recommendedName>
</protein>
<dbReference type="GO" id="GO:0000976">
    <property type="term" value="F:transcription cis-regulatory region binding"/>
    <property type="evidence" value="ECO:0007669"/>
    <property type="project" value="TreeGrafter"/>
</dbReference>
<evidence type="ECO:0000256" key="4">
    <source>
        <dbReference type="SAM" id="MobiDB-lite"/>
    </source>
</evidence>
<feature type="region of interest" description="Disordered" evidence="4">
    <location>
        <begin position="162"/>
        <end position="192"/>
    </location>
</feature>
<evidence type="ECO:0000256" key="1">
    <source>
        <dbReference type="ARBA" id="ARBA00004123"/>
    </source>
</evidence>
<evidence type="ECO:0000259" key="5">
    <source>
        <dbReference type="PROSITE" id="PS50090"/>
    </source>
</evidence>
<feature type="compositionally biased region" description="Basic residues" evidence="4">
    <location>
        <begin position="62"/>
        <end position="77"/>
    </location>
</feature>
<dbReference type="InterPro" id="IPR051651">
    <property type="entry name" value="DMTF1_DNA-bind_reg"/>
</dbReference>
<dbReference type="AlphaFoldDB" id="A0A292PUL4"/>
<evidence type="ECO:0000256" key="3">
    <source>
        <dbReference type="ARBA" id="ARBA00023242"/>
    </source>
</evidence>
<feature type="region of interest" description="Disordered" evidence="4">
    <location>
        <begin position="727"/>
        <end position="749"/>
    </location>
</feature>
<dbReference type="Pfam" id="PF00249">
    <property type="entry name" value="Myb_DNA-binding"/>
    <property type="match status" value="1"/>
</dbReference>
<dbReference type="PANTHER" id="PTHR46380">
    <property type="entry name" value="CYCLIN-D-BINDING MYB-LIKE TRANSCRIPTION FACTOR 1"/>
    <property type="match status" value="1"/>
</dbReference>
<feature type="region of interest" description="Disordered" evidence="4">
    <location>
        <begin position="1"/>
        <end position="107"/>
    </location>
</feature>
<dbReference type="InterPro" id="IPR009057">
    <property type="entry name" value="Homeodomain-like_sf"/>
</dbReference>